<dbReference type="EC" id="2.1.1.33" evidence="7"/>
<evidence type="ECO:0000313" key="8">
    <source>
        <dbReference type="EMBL" id="ASU14698.1"/>
    </source>
</evidence>
<feature type="binding site" evidence="7">
    <location>
        <position position="106"/>
    </location>
    <ligand>
        <name>S-adenosyl-L-methionine</name>
        <dbReference type="ChEBI" id="CHEBI:59789"/>
    </ligand>
</feature>
<feature type="binding site" evidence="7">
    <location>
        <begin position="180"/>
        <end position="183"/>
    </location>
    <ligand>
        <name>substrate</name>
    </ligand>
</feature>
<dbReference type="Gene3D" id="3.40.50.150">
    <property type="entry name" value="Vaccinia Virus protein VP39"/>
    <property type="match status" value="1"/>
</dbReference>
<dbReference type="GO" id="GO:0008176">
    <property type="term" value="F:tRNA (guanine(46)-N7)-methyltransferase activity"/>
    <property type="evidence" value="ECO:0007669"/>
    <property type="project" value="UniProtKB-UniRule"/>
</dbReference>
<comment type="similarity">
    <text evidence="7">Belongs to the class I-like SAM-binding methyltransferase superfamily. TrmB family.</text>
</comment>
<evidence type="ECO:0000256" key="5">
    <source>
        <dbReference type="ARBA" id="ARBA00022691"/>
    </source>
</evidence>
<evidence type="ECO:0000256" key="7">
    <source>
        <dbReference type="HAMAP-Rule" id="MF_01057"/>
    </source>
</evidence>
<dbReference type="Proteomes" id="UP000215452">
    <property type="component" value="Chromosome"/>
</dbReference>
<feature type="binding site" evidence="7">
    <location>
        <position position="33"/>
    </location>
    <ligand>
        <name>S-adenosyl-L-methionine</name>
        <dbReference type="ChEBI" id="CHEBI:59789"/>
    </ligand>
</feature>
<feature type="binding site" evidence="7">
    <location>
        <position position="110"/>
    </location>
    <ligand>
        <name>substrate</name>
    </ligand>
</feature>
<dbReference type="PANTHER" id="PTHR23417:SF14">
    <property type="entry name" value="PENTACOTRIPEPTIDE-REPEAT REGION OF PRORP DOMAIN-CONTAINING PROTEIN"/>
    <property type="match status" value="1"/>
</dbReference>
<evidence type="ECO:0000256" key="4">
    <source>
        <dbReference type="ARBA" id="ARBA00022679"/>
    </source>
</evidence>
<dbReference type="UniPathway" id="UPA00989"/>
<evidence type="ECO:0000313" key="9">
    <source>
        <dbReference type="Proteomes" id="UP000215452"/>
    </source>
</evidence>
<comment type="caution">
    <text evidence="7">Lacks conserved residue(s) required for the propagation of feature annotation.</text>
</comment>
<comment type="pathway">
    <text evidence="7">tRNA modification; N(7)-methylguanine-tRNA biosynthesis.</text>
</comment>
<keyword evidence="4 7" id="KW-0808">Transferase</keyword>
<dbReference type="InterPro" id="IPR029063">
    <property type="entry name" value="SAM-dependent_MTases_sf"/>
</dbReference>
<dbReference type="PROSITE" id="PS51625">
    <property type="entry name" value="SAM_MT_TRMB"/>
    <property type="match status" value="1"/>
</dbReference>
<evidence type="ECO:0000256" key="6">
    <source>
        <dbReference type="ARBA" id="ARBA00022694"/>
    </source>
</evidence>
<dbReference type="HAMAP" id="MF_01057">
    <property type="entry name" value="tRNA_methyltr_TrmB"/>
    <property type="match status" value="1"/>
</dbReference>
<dbReference type="EMBL" id="CP022714">
    <property type="protein sequence ID" value="ASU14698.1"/>
    <property type="molecule type" value="Genomic_DNA"/>
</dbReference>
<gene>
    <name evidence="7 8" type="primary">trmB</name>
    <name evidence="8" type="ORF">CIB43_00815</name>
</gene>
<keyword evidence="5 7" id="KW-0949">S-adenosyl-L-methionine</keyword>
<dbReference type="PANTHER" id="PTHR23417">
    <property type="entry name" value="3-DEOXY-D-MANNO-OCTULOSONIC-ACID TRANSFERASE/TRNA GUANINE-N 7 - -METHYLTRANSFERASE"/>
    <property type="match status" value="1"/>
</dbReference>
<feature type="binding site" evidence="7">
    <location>
        <position position="85"/>
    </location>
    <ligand>
        <name>S-adenosyl-L-methionine</name>
        <dbReference type="ChEBI" id="CHEBI:59789"/>
    </ligand>
</feature>
<comment type="catalytic activity">
    <reaction evidence="1 7">
        <text>guanosine(46) in tRNA + S-adenosyl-L-methionine = N(7)-methylguanosine(46) in tRNA + S-adenosyl-L-homocysteine</text>
        <dbReference type="Rhea" id="RHEA:42708"/>
        <dbReference type="Rhea" id="RHEA-COMP:10188"/>
        <dbReference type="Rhea" id="RHEA-COMP:10189"/>
        <dbReference type="ChEBI" id="CHEBI:57856"/>
        <dbReference type="ChEBI" id="CHEBI:59789"/>
        <dbReference type="ChEBI" id="CHEBI:74269"/>
        <dbReference type="ChEBI" id="CHEBI:74480"/>
        <dbReference type="EC" id="2.1.1.33"/>
    </reaction>
</comment>
<reference evidence="8 9" key="1">
    <citation type="submission" date="2017-08" db="EMBL/GenBank/DDBJ databases">
        <title>The complete genome sequence of a Mycoplasma hyopneumoniae isolate in Korea.</title>
        <authorList>
            <person name="Han J."/>
            <person name="Lee N."/>
        </authorList>
    </citation>
    <scope>NUCLEOTIDE SEQUENCE [LARGE SCALE GENOMIC DNA]</scope>
    <source>
        <strain evidence="8 9">KM014</strain>
    </source>
</reference>
<feature type="binding site" evidence="7">
    <location>
        <position position="58"/>
    </location>
    <ligand>
        <name>S-adenosyl-L-methionine</name>
        <dbReference type="ChEBI" id="CHEBI:59789"/>
    </ligand>
</feature>
<proteinExistence type="inferred from homology"/>
<evidence type="ECO:0000256" key="1">
    <source>
        <dbReference type="ARBA" id="ARBA00000142"/>
    </source>
</evidence>
<accession>A0A223MAW4</accession>
<evidence type="ECO:0000256" key="2">
    <source>
        <dbReference type="ARBA" id="ARBA00003015"/>
    </source>
</evidence>
<sequence length="201" mass="23700">MRLRNIPDALERIQNQNLLVKTPWNIDDSWIIEIGMGKGKMISQLAFDNPNKNFLGVEKYPSAAVKSIKYVKKYNLSNFFILISDAKDLLDQIKGKASTIWLTFPDPWPKNRHYKRRLTYKDFLKIYANLLVKDGILKLKTDNLKFFEFSIESLKENGWKITYQTNDLHNSLVNSSNIKTTYEEKWVNLNYKIHYLEAIFI</sequence>
<keyword evidence="6 7" id="KW-0819">tRNA processing</keyword>
<protein>
    <recommendedName>
        <fullName evidence="7">tRNA (guanine-N(7)-)-methyltransferase</fullName>
        <ecNumber evidence="7">2.1.1.33</ecNumber>
    </recommendedName>
    <alternativeName>
        <fullName evidence="7">tRNA (guanine(46)-N(7))-methyltransferase</fullName>
    </alternativeName>
    <alternativeName>
        <fullName evidence="7">tRNA(m7G46)-methyltransferase</fullName>
    </alternativeName>
</protein>
<name>A0A223MAW4_MESHO</name>
<keyword evidence="3 7" id="KW-0489">Methyltransferase</keyword>
<dbReference type="NCBIfam" id="TIGR00091">
    <property type="entry name" value="tRNA (guanosine(46)-N7)-methyltransferase TrmB"/>
    <property type="match status" value="1"/>
</dbReference>
<dbReference type="RefSeq" id="WP_011206297.1">
    <property type="nucleotide sequence ID" value="NZ_CP079799.1"/>
</dbReference>
<dbReference type="SUPFAM" id="SSF53335">
    <property type="entry name" value="S-adenosyl-L-methionine-dependent methyltransferases"/>
    <property type="match status" value="1"/>
</dbReference>
<dbReference type="Pfam" id="PF02390">
    <property type="entry name" value="Methyltransf_4"/>
    <property type="match status" value="1"/>
</dbReference>
<dbReference type="AlphaFoldDB" id="A0A223MAW4"/>
<comment type="function">
    <text evidence="2 7">Catalyzes the formation of N(7)-methylguanine at position 46 (m7G46) in tRNA.</text>
</comment>
<dbReference type="InterPro" id="IPR055361">
    <property type="entry name" value="tRNA_methyltr_TrmB_bact"/>
</dbReference>
<dbReference type="OMA" id="PDPQIKY"/>
<dbReference type="NCBIfam" id="NF001080">
    <property type="entry name" value="PRK00121.2-2"/>
    <property type="match status" value="1"/>
</dbReference>
<organism evidence="8 9">
    <name type="scientific">Mesomycoplasma hyopneumoniae</name>
    <name type="common">Mycoplasma hyopneumoniae</name>
    <dbReference type="NCBI Taxonomy" id="2099"/>
    <lineage>
        <taxon>Bacteria</taxon>
        <taxon>Bacillati</taxon>
        <taxon>Mycoplasmatota</taxon>
        <taxon>Mycoplasmoidales</taxon>
        <taxon>Metamycoplasmataceae</taxon>
        <taxon>Mesomycoplasma</taxon>
    </lineage>
</organism>
<evidence type="ECO:0000256" key="3">
    <source>
        <dbReference type="ARBA" id="ARBA00022603"/>
    </source>
</evidence>
<dbReference type="GO" id="GO:0043527">
    <property type="term" value="C:tRNA methyltransferase complex"/>
    <property type="evidence" value="ECO:0007669"/>
    <property type="project" value="TreeGrafter"/>
</dbReference>
<feature type="binding site" evidence="7">
    <location>
        <position position="142"/>
    </location>
    <ligand>
        <name>substrate</name>
    </ligand>
</feature>
<dbReference type="CDD" id="cd02440">
    <property type="entry name" value="AdoMet_MTases"/>
    <property type="match status" value="1"/>
</dbReference>
<dbReference type="InterPro" id="IPR003358">
    <property type="entry name" value="tRNA_(Gua-N-7)_MeTrfase_Trmb"/>
</dbReference>
<dbReference type="SMR" id="A0A223MAW4"/>